<dbReference type="GO" id="GO:0000801">
    <property type="term" value="C:central element"/>
    <property type="evidence" value="ECO:0007669"/>
    <property type="project" value="TreeGrafter"/>
</dbReference>
<evidence type="ECO:0000313" key="2">
    <source>
        <dbReference type="Proteomes" id="UP000694421"/>
    </source>
</evidence>
<dbReference type="GO" id="GO:0001673">
    <property type="term" value="C:male germ cell nucleus"/>
    <property type="evidence" value="ECO:0007669"/>
    <property type="project" value="TreeGrafter"/>
</dbReference>
<dbReference type="AlphaFoldDB" id="A0A8D0BGL5"/>
<dbReference type="Proteomes" id="UP000694421">
    <property type="component" value="Unplaced"/>
</dbReference>
<organism evidence="1 2">
    <name type="scientific">Salvator merianae</name>
    <name type="common">Argentine black and white tegu</name>
    <name type="synonym">Tupinambis merianae</name>
    <dbReference type="NCBI Taxonomy" id="96440"/>
    <lineage>
        <taxon>Eukaryota</taxon>
        <taxon>Metazoa</taxon>
        <taxon>Chordata</taxon>
        <taxon>Craniata</taxon>
        <taxon>Vertebrata</taxon>
        <taxon>Euteleostomi</taxon>
        <taxon>Lepidosauria</taxon>
        <taxon>Squamata</taxon>
        <taxon>Bifurcata</taxon>
        <taxon>Unidentata</taxon>
        <taxon>Episquamata</taxon>
        <taxon>Laterata</taxon>
        <taxon>Teiioidea</taxon>
        <taxon>Teiidae</taxon>
        <taxon>Salvator</taxon>
    </lineage>
</organism>
<reference evidence="1" key="2">
    <citation type="submission" date="2025-09" db="UniProtKB">
        <authorList>
            <consortium name="Ensembl"/>
        </authorList>
    </citation>
    <scope>IDENTIFICATION</scope>
</reference>
<dbReference type="GeneTree" id="ENSGT00390000003368"/>
<dbReference type="PANTHER" id="PTHR46918:SF1">
    <property type="entry name" value="SYNAPTONEMAL COMPLEX PROTEIN 1"/>
    <property type="match status" value="1"/>
</dbReference>
<dbReference type="GO" id="GO:0003690">
    <property type="term" value="F:double-stranded DNA binding"/>
    <property type="evidence" value="ECO:0007669"/>
    <property type="project" value="TreeGrafter"/>
</dbReference>
<accession>A0A8D0BGL5</accession>
<protein>
    <submittedName>
        <fullName evidence="1">Uncharacterized protein</fullName>
    </submittedName>
</protein>
<dbReference type="GO" id="GO:0000711">
    <property type="term" value="P:meiotic DNA repair synthesis"/>
    <property type="evidence" value="ECO:0007669"/>
    <property type="project" value="TreeGrafter"/>
</dbReference>
<dbReference type="GO" id="GO:0051878">
    <property type="term" value="P:lateral element assembly"/>
    <property type="evidence" value="ECO:0007669"/>
    <property type="project" value="TreeGrafter"/>
</dbReference>
<dbReference type="Ensembl" id="ENSSMRT00000005852.1">
    <property type="protein sequence ID" value="ENSSMRP00000004963.1"/>
    <property type="gene ID" value="ENSSMRG00000004081.1"/>
</dbReference>
<dbReference type="GO" id="GO:0000802">
    <property type="term" value="C:transverse filament"/>
    <property type="evidence" value="ECO:0007669"/>
    <property type="project" value="TreeGrafter"/>
</dbReference>
<reference evidence="1" key="1">
    <citation type="submission" date="2025-08" db="UniProtKB">
        <authorList>
            <consortium name="Ensembl"/>
        </authorList>
    </citation>
    <scope>IDENTIFICATION</scope>
</reference>
<proteinExistence type="predicted"/>
<dbReference type="GO" id="GO:0051026">
    <property type="term" value="P:chiasma assembly"/>
    <property type="evidence" value="ECO:0007669"/>
    <property type="project" value="TreeGrafter"/>
</dbReference>
<sequence length="127" mass="14654">LLLTIGLTYTVKTPPPSNVLRERTSLYSEEETKKKRKVLLELDTQSDSSETNDLLNIVSEEEKFKNLFKDYPQTPLLCGTDQAQSTLKTYGISFKLAAMKKMREDGWTAVSRMDRRRKMKEAEKLFA</sequence>
<name>A0A8D0BGL5_SALMN</name>
<evidence type="ECO:0000313" key="1">
    <source>
        <dbReference type="Ensembl" id="ENSSMRP00000004963.1"/>
    </source>
</evidence>
<dbReference type="OMA" id="YMIKTPP"/>
<dbReference type="InterPro" id="IPR008827">
    <property type="entry name" value="SYCP1"/>
</dbReference>
<keyword evidence="2" id="KW-1185">Reference proteome</keyword>
<dbReference type="PANTHER" id="PTHR46918">
    <property type="entry name" value="SYNAPTONEMAL COMPLEX PROTEIN 1"/>
    <property type="match status" value="1"/>
</dbReference>